<dbReference type="Pfam" id="PF01370">
    <property type="entry name" value="Epimerase"/>
    <property type="match status" value="1"/>
</dbReference>
<dbReference type="InterPro" id="IPR036291">
    <property type="entry name" value="NAD(P)-bd_dom_sf"/>
</dbReference>
<organism evidence="2 3">
    <name type="scientific">Komagataeibacter oboediens</name>
    <dbReference type="NCBI Taxonomy" id="65958"/>
    <lineage>
        <taxon>Bacteria</taxon>
        <taxon>Pseudomonadati</taxon>
        <taxon>Pseudomonadota</taxon>
        <taxon>Alphaproteobacteria</taxon>
        <taxon>Acetobacterales</taxon>
        <taxon>Acetobacteraceae</taxon>
        <taxon>Komagataeibacter</taxon>
    </lineage>
</organism>
<dbReference type="InterPro" id="IPR051207">
    <property type="entry name" value="ComplexI_NDUFA9_subunit"/>
</dbReference>
<proteinExistence type="predicted"/>
<evidence type="ECO:0000313" key="3">
    <source>
        <dbReference type="Proteomes" id="UP000247417"/>
    </source>
</evidence>
<dbReference type="GO" id="GO:0044877">
    <property type="term" value="F:protein-containing complex binding"/>
    <property type="evidence" value="ECO:0007669"/>
    <property type="project" value="TreeGrafter"/>
</dbReference>
<evidence type="ECO:0000313" key="2">
    <source>
        <dbReference type="EMBL" id="PYD77405.1"/>
    </source>
</evidence>
<accession>A0A318QEE5</accession>
<evidence type="ECO:0000259" key="1">
    <source>
        <dbReference type="Pfam" id="PF01370"/>
    </source>
</evidence>
<protein>
    <recommendedName>
        <fullName evidence="1">NAD-dependent epimerase/dehydratase domain-containing protein</fullName>
    </recommendedName>
</protein>
<dbReference type="AlphaFoldDB" id="A0A318QEE5"/>
<name>A0A318QEE5_9PROT</name>
<feature type="domain" description="NAD-dependent epimerase/dehydratase" evidence="1">
    <location>
        <begin position="9"/>
        <end position="197"/>
    </location>
</feature>
<comment type="caution">
    <text evidence="2">The sequence shown here is derived from an EMBL/GenBank/DDBJ whole genome shotgun (WGS) entry which is preliminary data.</text>
</comment>
<dbReference type="Gene3D" id="3.40.50.720">
    <property type="entry name" value="NAD(P)-binding Rossmann-like Domain"/>
    <property type="match status" value="1"/>
</dbReference>
<dbReference type="EMBL" id="NKTX01000177">
    <property type="protein sequence ID" value="PYD77405.1"/>
    <property type="molecule type" value="Genomic_DNA"/>
</dbReference>
<dbReference type="Proteomes" id="UP000247417">
    <property type="component" value="Unassembled WGS sequence"/>
</dbReference>
<dbReference type="SUPFAM" id="SSF51735">
    <property type="entry name" value="NAD(P)-binding Rossmann-fold domains"/>
    <property type="match status" value="1"/>
</dbReference>
<dbReference type="OrthoDB" id="9814124at2"/>
<reference evidence="2 3" key="1">
    <citation type="submission" date="2017-07" db="EMBL/GenBank/DDBJ databases">
        <title>A draft genome sequence of Komagataeibacter oboediens LMG 18849.</title>
        <authorList>
            <person name="Skraban J."/>
            <person name="Cleenwerck I."/>
            <person name="Vandamme P."/>
            <person name="Trcek J."/>
        </authorList>
    </citation>
    <scope>NUCLEOTIDE SEQUENCE [LARGE SCALE GENOMIC DNA]</scope>
    <source>
        <strain evidence="2 3">LMG 18849</strain>
    </source>
</reference>
<dbReference type="PANTHER" id="PTHR12126:SF11">
    <property type="entry name" value="NADH DEHYDROGENASE [UBIQUINONE] 1 ALPHA SUBCOMPLEX SUBUNIT 9, MITOCHONDRIAL"/>
    <property type="match status" value="1"/>
</dbReference>
<gene>
    <name evidence="2" type="ORF">CFR80_17960</name>
</gene>
<dbReference type="PANTHER" id="PTHR12126">
    <property type="entry name" value="NADH-UBIQUINONE OXIDOREDUCTASE 39 KDA SUBUNIT-RELATED"/>
    <property type="match status" value="1"/>
</dbReference>
<dbReference type="InterPro" id="IPR001509">
    <property type="entry name" value="Epimerase_deHydtase"/>
</dbReference>
<sequence>MGIIVIYAVTGAHGFIGHYVCRYLTENGSTVLAPNSTEWRLGHPLPAACDQADVIIHLACSLLKAGSDRDAMADLDYTGTACLLEQHRQLRQQGKRGRFIFISSQSAGPGAVNDYGRSKWAIEGLVTGKDEIIVRPGLVYSGTGGSVFGVLEKLARQPVIPTPNAPPNIQPIDVKELAEALARIARHTTPDHKYNLGRTEPLTFTQTVRAIAARSARRAPVCIPVPEQIIRLAGKGVDMLLHPTPSILERIDGLLALRAMETGPSLEHLGMTLRDFTGMMA</sequence>